<dbReference type="Gene3D" id="2.130.10.30">
    <property type="entry name" value="Regulator of chromosome condensation 1/beta-lactamase-inhibitor protein II"/>
    <property type="match status" value="1"/>
</dbReference>
<evidence type="ECO:0000313" key="1">
    <source>
        <dbReference type="EMBL" id="OLP97821.1"/>
    </source>
</evidence>
<organism evidence="1 2">
    <name type="scientific">Symbiodinium microadriaticum</name>
    <name type="common">Dinoflagellate</name>
    <name type="synonym">Zooxanthella microadriatica</name>
    <dbReference type="NCBI Taxonomy" id="2951"/>
    <lineage>
        <taxon>Eukaryota</taxon>
        <taxon>Sar</taxon>
        <taxon>Alveolata</taxon>
        <taxon>Dinophyceae</taxon>
        <taxon>Suessiales</taxon>
        <taxon>Symbiodiniaceae</taxon>
        <taxon>Symbiodinium</taxon>
    </lineage>
</organism>
<gene>
    <name evidence="1" type="ORF">AK812_SmicGene19800</name>
</gene>
<proteinExistence type="predicted"/>
<evidence type="ECO:0000313" key="2">
    <source>
        <dbReference type="Proteomes" id="UP000186817"/>
    </source>
</evidence>
<dbReference type="EMBL" id="LSRX01000420">
    <property type="protein sequence ID" value="OLP97821.1"/>
    <property type="molecule type" value="Genomic_DNA"/>
</dbReference>
<dbReference type="AlphaFoldDB" id="A0A1Q9DRM9"/>
<sequence>MSIVLDVGLHSGKIATVEARFDEGVETLKGLQFEERRFTDIQSKRGAFAAVRENGSAVTIVTCGAADCSGDSRVAQDQGMNVQQIQANDRAFAAVLGDGLVVTWGDAAGSGDDSETSFVSEADFVRSLLKEGYCFSEAEAAELFKSFDPWGPPT</sequence>
<protein>
    <submittedName>
        <fullName evidence="1">Uncharacterized protein</fullName>
    </submittedName>
</protein>
<name>A0A1Q9DRM9_SYMMI</name>
<dbReference type="Proteomes" id="UP000186817">
    <property type="component" value="Unassembled WGS sequence"/>
</dbReference>
<keyword evidence="2" id="KW-1185">Reference proteome</keyword>
<comment type="caution">
    <text evidence="1">The sequence shown here is derived from an EMBL/GenBank/DDBJ whole genome shotgun (WGS) entry which is preliminary data.</text>
</comment>
<dbReference type="SUPFAM" id="SSF50985">
    <property type="entry name" value="RCC1/BLIP-II"/>
    <property type="match status" value="1"/>
</dbReference>
<reference evidence="1 2" key="1">
    <citation type="submission" date="2016-02" db="EMBL/GenBank/DDBJ databases">
        <title>Genome analysis of coral dinoflagellate symbionts highlights evolutionary adaptations to a symbiotic lifestyle.</title>
        <authorList>
            <person name="Aranda M."/>
            <person name="Li Y."/>
            <person name="Liew Y.J."/>
            <person name="Baumgarten S."/>
            <person name="Simakov O."/>
            <person name="Wilson M."/>
            <person name="Piel J."/>
            <person name="Ashoor H."/>
            <person name="Bougouffa S."/>
            <person name="Bajic V.B."/>
            <person name="Ryu T."/>
            <person name="Ravasi T."/>
            <person name="Bayer T."/>
            <person name="Micklem G."/>
            <person name="Kim H."/>
            <person name="Bhak J."/>
            <person name="Lajeunesse T.C."/>
            <person name="Voolstra C.R."/>
        </authorList>
    </citation>
    <scope>NUCLEOTIDE SEQUENCE [LARGE SCALE GENOMIC DNA]</scope>
    <source>
        <strain evidence="1 2">CCMP2467</strain>
    </source>
</reference>
<dbReference type="OrthoDB" id="5370059at2759"/>
<accession>A0A1Q9DRM9</accession>
<dbReference type="InterPro" id="IPR009091">
    <property type="entry name" value="RCC1/BLIP-II"/>
</dbReference>